<evidence type="ECO:0000313" key="2">
    <source>
        <dbReference type="Proteomes" id="UP000664032"/>
    </source>
</evidence>
<reference evidence="1" key="1">
    <citation type="submission" date="2021-10" db="EMBL/GenBank/DDBJ databases">
        <title>Psilocybe cubensis genome.</title>
        <authorList>
            <person name="Mckernan K.J."/>
            <person name="Crawford S."/>
            <person name="Trippe A."/>
            <person name="Kane L.T."/>
            <person name="Mclaughlin S."/>
        </authorList>
    </citation>
    <scope>NUCLEOTIDE SEQUENCE</scope>
    <source>
        <strain evidence="1">MGC-MH-2018</strain>
    </source>
</reference>
<gene>
    <name evidence="1" type="ORF">JR316_0004418</name>
</gene>
<comment type="caution">
    <text evidence="1">The sequence shown here is derived from an EMBL/GenBank/DDBJ whole genome shotgun (WGS) entry which is preliminary data.</text>
</comment>
<dbReference type="EMBL" id="JAFIQS020000004">
    <property type="protein sequence ID" value="KAH9482320.1"/>
    <property type="molecule type" value="Genomic_DNA"/>
</dbReference>
<sequence length="222" mass="25205">MYLTAQENAVRFNQEPPEGFMPFEGNSGVSYSYRHDMILTRGAPSGPEYFNEYHNPVEWMGKAYQFKISPKLSKTVSALVFTSSEYRIHKLATLSNVEEYLESQLKSWYNRVLPNLKKKDRNGRLVLVEGTYVTEGAVGLLHYSRDKARKVKPDDVIKGIFGRKLSTMTTTSDIGGQAYKYVWNIMGPGSSQANLKRTMIEPAQFNGNHICFGIVALSLWEK</sequence>
<organism evidence="1 2">
    <name type="scientific">Psilocybe cubensis</name>
    <name type="common">Psychedelic mushroom</name>
    <name type="synonym">Stropharia cubensis</name>
    <dbReference type="NCBI Taxonomy" id="181762"/>
    <lineage>
        <taxon>Eukaryota</taxon>
        <taxon>Fungi</taxon>
        <taxon>Dikarya</taxon>
        <taxon>Basidiomycota</taxon>
        <taxon>Agaricomycotina</taxon>
        <taxon>Agaricomycetes</taxon>
        <taxon>Agaricomycetidae</taxon>
        <taxon>Agaricales</taxon>
        <taxon>Agaricineae</taxon>
        <taxon>Strophariaceae</taxon>
        <taxon>Psilocybe</taxon>
    </lineage>
</organism>
<accession>A0ACB8H2U5</accession>
<keyword evidence="2" id="KW-1185">Reference proteome</keyword>
<evidence type="ECO:0000313" key="1">
    <source>
        <dbReference type="EMBL" id="KAH9482320.1"/>
    </source>
</evidence>
<protein>
    <submittedName>
        <fullName evidence="1">Uncharacterized protein</fullName>
    </submittedName>
</protein>
<dbReference type="Proteomes" id="UP000664032">
    <property type="component" value="Unassembled WGS sequence"/>
</dbReference>
<proteinExistence type="predicted"/>
<name>A0ACB8H2U5_PSICU</name>